<feature type="domain" description="Methyltransferase type 11" evidence="1">
    <location>
        <begin position="21"/>
        <end position="115"/>
    </location>
</feature>
<comment type="caution">
    <text evidence="2">The sequence shown here is derived from an EMBL/GenBank/DDBJ whole genome shotgun (WGS) entry which is preliminary data.</text>
</comment>
<dbReference type="GO" id="GO:0032259">
    <property type="term" value="P:methylation"/>
    <property type="evidence" value="ECO:0007669"/>
    <property type="project" value="UniProtKB-KW"/>
</dbReference>
<dbReference type="Pfam" id="PF08241">
    <property type="entry name" value="Methyltransf_11"/>
    <property type="match status" value="1"/>
</dbReference>
<keyword evidence="2" id="KW-0489">Methyltransferase</keyword>
<dbReference type="InterPro" id="IPR052356">
    <property type="entry name" value="Thiol_S-MT"/>
</dbReference>
<name>A0ABQ4NA43_9BACL</name>
<keyword evidence="3" id="KW-1185">Reference proteome</keyword>
<dbReference type="InterPro" id="IPR013216">
    <property type="entry name" value="Methyltransf_11"/>
</dbReference>
<dbReference type="SUPFAM" id="SSF53335">
    <property type="entry name" value="S-adenosyl-L-methionine-dependent methyltransferases"/>
    <property type="match status" value="1"/>
</dbReference>
<sequence>MTQELGHLRRKLLGSAHGQVLELGVGAGANFPVYPQGVELTAVDFSPAMLEKAKTAGNRLYGLNITYIEGDVDRLVLPEQSFDTVVSTLSLCAYRNPENVLHNLNRWCKPGGQILLMEHGLSSNKAIALAQNILDPLAYRIAGCHHNRDIMGLIQASPLRIVKAEHYMSGMLHLVWCLPAADGKTPLE</sequence>
<dbReference type="Proteomes" id="UP000680304">
    <property type="component" value="Unassembled WGS sequence"/>
</dbReference>
<evidence type="ECO:0000313" key="2">
    <source>
        <dbReference type="EMBL" id="GIQ64786.1"/>
    </source>
</evidence>
<dbReference type="RefSeq" id="WP_244863539.1">
    <property type="nucleotide sequence ID" value="NZ_BOVJ01000106.1"/>
</dbReference>
<dbReference type="PANTHER" id="PTHR45036:SF1">
    <property type="entry name" value="METHYLTRANSFERASE LIKE 7A"/>
    <property type="match status" value="1"/>
</dbReference>
<reference evidence="2 3" key="1">
    <citation type="submission" date="2021-04" db="EMBL/GenBank/DDBJ databases">
        <title>Draft genome sequence of Paenibacillus cisolokensis, LC2-13A.</title>
        <authorList>
            <person name="Uke A."/>
            <person name="Chhe C."/>
            <person name="Baramee S."/>
            <person name="Kosugi A."/>
        </authorList>
    </citation>
    <scope>NUCLEOTIDE SEQUENCE [LARGE SCALE GENOMIC DNA]</scope>
    <source>
        <strain evidence="2 3">LC2-13A</strain>
    </source>
</reference>
<gene>
    <name evidence="2" type="ORF">PACILC2_33540</name>
</gene>
<evidence type="ECO:0000313" key="3">
    <source>
        <dbReference type="Proteomes" id="UP000680304"/>
    </source>
</evidence>
<dbReference type="GO" id="GO:0008168">
    <property type="term" value="F:methyltransferase activity"/>
    <property type="evidence" value="ECO:0007669"/>
    <property type="project" value="UniProtKB-KW"/>
</dbReference>
<protein>
    <submittedName>
        <fullName evidence="2">SAM-dependent methyltransferase</fullName>
    </submittedName>
</protein>
<keyword evidence="2" id="KW-0808">Transferase</keyword>
<organism evidence="2 3">
    <name type="scientific">Paenibacillus cisolokensis</name>
    <dbReference type="NCBI Taxonomy" id="1658519"/>
    <lineage>
        <taxon>Bacteria</taxon>
        <taxon>Bacillati</taxon>
        <taxon>Bacillota</taxon>
        <taxon>Bacilli</taxon>
        <taxon>Bacillales</taxon>
        <taxon>Paenibacillaceae</taxon>
        <taxon>Paenibacillus</taxon>
    </lineage>
</organism>
<dbReference type="CDD" id="cd02440">
    <property type="entry name" value="AdoMet_MTases"/>
    <property type="match status" value="1"/>
</dbReference>
<dbReference type="InterPro" id="IPR029063">
    <property type="entry name" value="SAM-dependent_MTases_sf"/>
</dbReference>
<dbReference type="PANTHER" id="PTHR45036">
    <property type="entry name" value="METHYLTRANSFERASE LIKE 7B"/>
    <property type="match status" value="1"/>
</dbReference>
<evidence type="ECO:0000259" key="1">
    <source>
        <dbReference type="Pfam" id="PF08241"/>
    </source>
</evidence>
<dbReference type="EMBL" id="BOVJ01000106">
    <property type="protein sequence ID" value="GIQ64786.1"/>
    <property type="molecule type" value="Genomic_DNA"/>
</dbReference>
<dbReference type="Gene3D" id="3.40.50.150">
    <property type="entry name" value="Vaccinia Virus protein VP39"/>
    <property type="match status" value="1"/>
</dbReference>
<proteinExistence type="predicted"/>
<accession>A0ABQ4NA43</accession>